<evidence type="ECO:0000313" key="3">
    <source>
        <dbReference type="Proteomes" id="UP000229966"/>
    </source>
</evidence>
<name>A0A2M7CIE5_9BACT</name>
<keyword evidence="1" id="KW-0812">Transmembrane</keyword>
<keyword evidence="1" id="KW-0472">Membrane</keyword>
<reference evidence="3" key="1">
    <citation type="submission" date="2017-09" db="EMBL/GenBank/DDBJ databases">
        <title>Depth-based differentiation of microbial function through sediment-hosted aquifers and enrichment of novel symbionts in the deep terrestrial subsurface.</title>
        <authorList>
            <person name="Probst A.J."/>
            <person name="Ladd B."/>
            <person name="Jarett J.K."/>
            <person name="Geller-Mcgrath D.E."/>
            <person name="Sieber C.M.K."/>
            <person name="Emerson J.B."/>
            <person name="Anantharaman K."/>
            <person name="Thomas B.C."/>
            <person name="Malmstrom R."/>
            <person name="Stieglmeier M."/>
            <person name="Klingl A."/>
            <person name="Woyke T."/>
            <person name="Ryan C.M."/>
            <person name="Banfield J.F."/>
        </authorList>
    </citation>
    <scope>NUCLEOTIDE SEQUENCE [LARGE SCALE GENOMIC DNA]</scope>
</reference>
<gene>
    <name evidence="2" type="ORF">COS38_01750</name>
</gene>
<feature type="transmembrane region" description="Helical" evidence="1">
    <location>
        <begin position="43"/>
        <end position="63"/>
    </location>
</feature>
<dbReference type="Proteomes" id="UP000229966">
    <property type="component" value="Unassembled WGS sequence"/>
</dbReference>
<dbReference type="EMBL" id="PEUM01000049">
    <property type="protein sequence ID" value="PIV25414.1"/>
    <property type="molecule type" value="Genomic_DNA"/>
</dbReference>
<sequence>MTKHTAITLPDGNATQNQTNTADEINEFRALHQTEINNTKMRVIILTLIAIIALAFIAFPDFMCQMFQTWLQ</sequence>
<evidence type="ECO:0000313" key="2">
    <source>
        <dbReference type="EMBL" id="PIV25414.1"/>
    </source>
</evidence>
<organism evidence="2 3">
    <name type="scientific">Candidatus Berkelbacteria bacterium CG03_land_8_20_14_0_80_40_36</name>
    <dbReference type="NCBI Taxonomy" id="1974509"/>
    <lineage>
        <taxon>Bacteria</taxon>
        <taxon>Candidatus Berkelbacteria</taxon>
    </lineage>
</organism>
<protein>
    <submittedName>
        <fullName evidence="2">Uncharacterized protein</fullName>
    </submittedName>
</protein>
<comment type="caution">
    <text evidence="2">The sequence shown here is derived from an EMBL/GenBank/DDBJ whole genome shotgun (WGS) entry which is preliminary data.</text>
</comment>
<accession>A0A2M7CIE5</accession>
<dbReference type="AlphaFoldDB" id="A0A2M7CIE5"/>
<proteinExistence type="predicted"/>
<evidence type="ECO:0000256" key="1">
    <source>
        <dbReference type="SAM" id="Phobius"/>
    </source>
</evidence>
<keyword evidence="1" id="KW-1133">Transmembrane helix</keyword>